<evidence type="ECO:0000313" key="2">
    <source>
        <dbReference type="EMBL" id="VAW44542.1"/>
    </source>
</evidence>
<protein>
    <submittedName>
        <fullName evidence="2">Uncharacterized protein</fullName>
    </submittedName>
</protein>
<gene>
    <name evidence="2" type="ORF">MNBD_GAMMA03-619</name>
</gene>
<dbReference type="AlphaFoldDB" id="A0A3B0VZS7"/>
<name>A0A3B0VZS7_9ZZZZ</name>
<keyword evidence="1" id="KW-0812">Transmembrane</keyword>
<feature type="transmembrane region" description="Helical" evidence="1">
    <location>
        <begin position="12"/>
        <end position="31"/>
    </location>
</feature>
<reference evidence="2" key="1">
    <citation type="submission" date="2018-06" db="EMBL/GenBank/DDBJ databases">
        <authorList>
            <person name="Zhirakovskaya E."/>
        </authorList>
    </citation>
    <scope>NUCLEOTIDE SEQUENCE</scope>
</reference>
<keyword evidence="1" id="KW-1133">Transmembrane helix</keyword>
<proteinExistence type="predicted"/>
<dbReference type="EMBL" id="UOFC01000010">
    <property type="protein sequence ID" value="VAW44542.1"/>
    <property type="molecule type" value="Genomic_DNA"/>
</dbReference>
<organism evidence="2">
    <name type="scientific">hydrothermal vent metagenome</name>
    <dbReference type="NCBI Taxonomy" id="652676"/>
    <lineage>
        <taxon>unclassified sequences</taxon>
        <taxon>metagenomes</taxon>
        <taxon>ecological metagenomes</taxon>
    </lineage>
</organism>
<evidence type="ECO:0000256" key="1">
    <source>
        <dbReference type="SAM" id="Phobius"/>
    </source>
</evidence>
<accession>A0A3B0VZS7</accession>
<sequence length="98" mass="10783">MYQVTCKLPVALGEGLLGILALSIIIFSKTLEPMPMGFLVVLSINGLTNAITTFSFLYLFSKNSHQAPQKIAINIYDGIRWVTMITSIIVGVSFMNLE</sequence>
<keyword evidence="1" id="KW-0472">Membrane</keyword>
<feature type="transmembrane region" description="Helical" evidence="1">
    <location>
        <begin position="37"/>
        <end position="60"/>
    </location>
</feature>
<feature type="transmembrane region" description="Helical" evidence="1">
    <location>
        <begin position="81"/>
        <end position="97"/>
    </location>
</feature>